<sequence length="133" mass="14281">MVSSCNNDTTAKQKFTTNIAYSDKRQVPALLVNTLNSTHTIASGETSHPRASLLGTLAEIQNMIPMLASTRPTVKAGQIIQAYTYSTPRLASTCKETRAEATPLYLANRCITSPTSSNVSPGSKTSLSRNFAK</sequence>
<dbReference type="HOGENOM" id="CLU_1906687_0_0_1"/>
<evidence type="ECO:0000313" key="3">
    <source>
        <dbReference type="Proteomes" id="UP000016933"/>
    </source>
</evidence>
<gene>
    <name evidence="2" type="ORF">DOTSEDRAFT_25967</name>
</gene>
<evidence type="ECO:0000313" key="2">
    <source>
        <dbReference type="EMBL" id="EME42355.1"/>
    </source>
</evidence>
<dbReference type="Proteomes" id="UP000016933">
    <property type="component" value="Unassembled WGS sequence"/>
</dbReference>
<organism evidence="2 3">
    <name type="scientific">Dothistroma septosporum (strain NZE10 / CBS 128990)</name>
    <name type="common">Red band needle blight fungus</name>
    <name type="synonym">Mycosphaerella pini</name>
    <dbReference type="NCBI Taxonomy" id="675120"/>
    <lineage>
        <taxon>Eukaryota</taxon>
        <taxon>Fungi</taxon>
        <taxon>Dikarya</taxon>
        <taxon>Ascomycota</taxon>
        <taxon>Pezizomycotina</taxon>
        <taxon>Dothideomycetes</taxon>
        <taxon>Dothideomycetidae</taxon>
        <taxon>Mycosphaerellales</taxon>
        <taxon>Mycosphaerellaceae</taxon>
        <taxon>Dothistroma</taxon>
    </lineage>
</organism>
<proteinExistence type="predicted"/>
<dbReference type="EMBL" id="KB446541">
    <property type="protein sequence ID" value="EME42355.1"/>
    <property type="molecule type" value="Genomic_DNA"/>
</dbReference>
<name>N1PLC5_DOTSN</name>
<keyword evidence="3" id="KW-1185">Reference proteome</keyword>
<feature type="region of interest" description="Disordered" evidence="1">
    <location>
        <begin position="114"/>
        <end position="133"/>
    </location>
</feature>
<accession>N1PLC5</accession>
<reference evidence="2 3" key="2">
    <citation type="journal article" date="2012" name="PLoS Pathog.">
        <title>Diverse lifestyles and strategies of plant pathogenesis encoded in the genomes of eighteen Dothideomycetes fungi.</title>
        <authorList>
            <person name="Ohm R.A."/>
            <person name="Feau N."/>
            <person name="Henrissat B."/>
            <person name="Schoch C.L."/>
            <person name="Horwitz B.A."/>
            <person name="Barry K.W."/>
            <person name="Condon B.J."/>
            <person name="Copeland A.C."/>
            <person name="Dhillon B."/>
            <person name="Glaser F."/>
            <person name="Hesse C.N."/>
            <person name="Kosti I."/>
            <person name="LaButti K."/>
            <person name="Lindquist E.A."/>
            <person name="Lucas S."/>
            <person name="Salamov A.A."/>
            <person name="Bradshaw R.E."/>
            <person name="Ciuffetti L."/>
            <person name="Hamelin R.C."/>
            <person name="Kema G.H.J."/>
            <person name="Lawrence C."/>
            <person name="Scott J.A."/>
            <person name="Spatafora J.W."/>
            <person name="Turgeon B.G."/>
            <person name="de Wit P.J.G.M."/>
            <person name="Zhong S."/>
            <person name="Goodwin S.B."/>
            <person name="Grigoriev I.V."/>
        </authorList>
    </citation>
    <scope>NUCLEOTIDE SEQUENCE [LARGE SCALE GENOMIC DNA]</scope>
    <source>
        <strain evidence="3">NZE10 / CBS 128990</strain>
    </source>
</reference>
<reference evidence="3" key="1">
    <citation type="journal article" date="2012" name="PLoS Genet.">
        <title>The genomes of the fungal plant pathogens Cladosporium fulvum and Dothistroma septosporum reveal adaptation to different hosts and lifestyles but also signatures of common ancestry.</title>
        <authorList>
            <person name="de Wit P.J.G.M."/>
            <person name="van der Burgt A."/>
            <person name="Oekmen B."/>
            <person name="Stergiopoulos I."/>
            <person name="Abd-Elsalam K.A."/>
            <person name="Aerts A.L."/>
            <person name="Bahkali A.H."/>
            <person name="Beenen H.G."/>
            <person name="Chettri P."/>
            <person name="Cox M.P."/>
            <person name="Datema E."/>
            <person name="de Vries R.P."/>
            <person name="Dhillon B."/>
            <person name="Ganley A.R."/>
            <person name="Griffiths S.A."/>
            <person name="Guo Y."/>
            <person name="Hamelin R.C."/>
            <person name="Henrissat B."/>
            <person name="Kabir M.S."/>
            <person name="Jashni M.K."/>
            <person name="Kema G."/>
            <person name="Klaubauf S."/>
            <person name="Lapidus A."/>
            <person name="Levasseur A."/>
            <person name="Lindquist E."/>
            <person name="Mehrabi R."/>
            <person name="Ohm R.A."/>
            <person name="Owen T.J."/>
            <person name="Salamov A."/>
            <person name="Schwelm A."/>
            <person name="Schijlen E."/>
            <person name="Sun H."/>
            <person name="van den Burg H.A."/>
            <person name="van Ham R.C.H.J."/>
            <person name="Zhang S."/>
            <person name="Goodwin S.B."/>
            <person name="Grigoriev I.V."/>
            <person name="Collemare J."/>
            <person name="Bradshaw R.E."/>
        </authorList>
    </citation>
    <scope>NUCLEOTIDE SEQUENCE [LARGE SCALE GENOMIC DNA]</scope>
    <source>
        <strain evidence="3">NZE10 / CBS 128990</strain>
    </source>
</reference>
<evidence type="ECO:0000256" key="1">
    <source>
        <dbReference type="SAM" id="MobiDB-lite"/>
    </source>
</evidence>
<protein>
    <submittedName>
        <fullName evidence="2">Uncharacterized protein</fullName>
    </submittedName>
</protein>
<dbReference type="AlphaFoldDB" id="N1PLC5"/>